<dbReference type="AlphaFoldDB" id="A0A9P4HFR8"/>
<dbReference type="OrthoDB" id="5329317at2759"/>
<feature type="compositionally biased region" description="Acidic residues" evidence="1">
    <location>
        <begin position="179"/>
        <end position="188"/>
    </location>
</feature>
<feature type="compositionally biased region" description="Acidic residues" evidence="1">
    <location>
        <begin position="235"/>
        <end position="263"/>
    </location>
</feature>
<protein>
    <recommendedName>
        <fullName evidence="4">Mediator complex subunit 8</fullName>
    </recommendedName>
</protein>
<organism evidence="2 3">
    <name type="scientific">Setomelanomma holmii</name>
    <dbReference type="NCBI Taxonomy" id="210430"/>
    <lineage>
        <taxon>Eukaryota</taxon>
        <taxon>Fungi</taxon>
        <taxon>Dikarya</taxon>
        <taxon>Ascomycota</taxon>
        <taxon>Pezizomycotina</taxon>
        <taxon>Dothideomycetes</taxon>
        <taxon>Pleosporomycetidae</taxon>
        <taxon>Pleosporales</taxon>
        <taxon>Pleosporineae</taxon>
        <taxon>Phaeosphaeriaceae</taxon>
        <taxon>Setomelanomma</taxon>
    </lineage>
</organism>
<keyword evidence="3" id="KW-1185">Reference proteome</keyword>
<proteinExistence type="predicted"/>
<evidence type="ECO:0000313" key="3">
    <source>
        <dbReference type="Proteomes" id="UP000799777"/>
    </source>
</evidence>
<reference evidence="2" key="1">
    <citation type="journal article" date="2020" name="Stud. Mycol.">
        <title>101 Dothideomycetes genomes: a test case for predicting lifestyles and emergence of pathogens.</title>
        <authorList>
            <person name="Haridas S."/>
            <person name="Albert R."/>
            <person name="Binder M."/>
            <person name="Bloem J."/>
            <person name="Labutti K."/>
            <person name="Salamov A."/>
            <person name="Andreopoulos B."/>
            <person name="Baker S."/>
            <person name="Barry K."/>
            <person name="Bills G."/>
            <person name="Bluhm B."/>
            <person name="Cannon C."/>
            <person name="Castanera R."/>
            <person name="Culley D."/>
            <person name="Daum C."/>
            <person name="Ezra D."/>
            <person name="Gonzalez J."/>
            <person name="Henrissat B."/>
            <person name="Kuo A."/>
            <person name="Liang C."/>
            <person name="Lipzen A."/>
            <person name="Lutzoni F."/>
            <person name="Magnuson J."/>
            <person name="Mondo S."/>
            <person name="Nolan M."/>
            <person name="Ohm R."/>
            <person name="Pangilinan J."/>
            <person name="Park H.-J."/>
            <person name="Ramirez L."/>
            <person name="Alfaro M."/>
            <person name="Sun H."/>
            <person name="Tritt A."/>
            <person name="Yoshinaga Y."/>
            <person name="Zwiers L.-H."/>
            <person name="Turgeon B."/>
            <person name="Goodwin S."/>
            <person name="Spatafora J."/>
            <person name="Crous P."/>
            <person name="Grigoriev I."/>
        </authorList>
    </citation>
    <scope>NUCLEOTIDE SEQUENCE</scope>
    <source>
        <strain evidence="2">CBS 110217</strain>
    </source>
</reference>
<name>A0A9P4HFR8_9PLEO</name>
<evidence type="ECO:0008006" key="4">
    <source>
        <dbReference type="Google" id="ProtNLM"/>
    </source>
</evidence>
<gene>
    <name evidence="2" type="ORF">EK21DRAFT_87322</name>
</gene>
<feature type="region of interest" description="Disordered" evidence="1">
    <location>
        <begin position="173"/>
        <end position="195"/>
    </location>
</feature>
<dbReference type="Proteomes" id="UP000799777">
    <property type="component" value="Unassembled WGS sequence"/>
</dbReference>
<feature type="region of interest" description="Disordered" evidence="1">
    <location>
        <begin position="234"/>
        <end position="273"/>
    </location>
</feature>
<accession>A0A9P4HFR8</accession>
<evidence type="ECO:0000313" key="2">
    <source>
        <dbReference type="EMBL" id="KAF2032196.1"/>
    </source>
</evidence>
<evidence type="ECO:0000256" key="1">
    <source>
        <dbReference type="SAM" id="MobiDB-lite"/>
    </source>
</evidence>
<dbReference type="EMBL" id="ML978174">
    <property type="protein sequence ID" value="KAF2032196.1"/>
    <property type="molecule type" value="Genomic_DNA"/>
</dbReference>
<sequence length="316" mass="35768">MNANFLGAPNRDDMHTLESLRRQLMPMIGLLEKLQQDMQFKLSRGETVDWPHIQDLTSRISRYLISINGYINGTYRHTAEEAGKDTAGKPILDEDRNVKMNYRDMAVAGHAEQLGNLHVFPQAPFPIANERFASMAASLLEKRLKPDEEKWVEEKIRKAAEFAYVPGEWGVEPKKPEVKEEEDSDDEENLKGWDPAVPLERVKGSLDEDAIMEVWKLAHMTVFDKEYGKMMDFEQGGDEERDQEDEIDEVGDEDEEMEDEDDVAGTPQAPAAAPVVMIQRAPPSVHKPVPGTLVMPLELVHRFMASGEIQTPAGQR</sequence>
<comment type="caution">
    <text evidence="2">The sequence shown here is derived from an EMBL/GenBank/DDBJ whole genome shotgun (WGS) entry which is preliminary data.</text>
</comment>